<keyword evidence="1" id="KW-0805">Transcription regulation</keyword>
<dbReference type="InterPro" id="IPR036390">
    <property type="entry name" value="WH_DNA-bd_sf"/>
</dbReference>
<evidence type="ECO:0000313" key="6">
    <source>
        <dbReference type="Proteomes" id="UP001207408"/>
    </source>
</evidence>
<dbReference type="Gene3D" id="1.10.10.10">
    <property type="entry name" value="Winged helix-like DNA-binding domain superfamily/Winged helix DNA-binding domain"/>
    <property type="match status" value="1"/>
</dbReference>
<accession>A0AAE3SKN2</accession>
<dbReference type="PROSITE" id="PS50995">
    <property type="entry name" value="HTH_MARR_2"/>
    <property type="match status" value="1"/>
</dbReference>
<keyword evidence="6" id="KW-1185">Reference proteome</keyword>
<gene>
    <name evidence="5" type="ORF">OM074_14265</name>
</gene>
<dbReference type="PRINTS" id="PR00598">
    <property type="entry name" value="HTHMARR"/>
</dbReference>
<dbReference type="Pfam" id="PF01047">
    <property type="entry name" value="MarR"/>
    <property type="match status" value="1"/>
</dbReference>
<dbReference type="Proteomes" id="UP001207408">
    <property type="component" value="Unassembled WGS sequence"/>
</dbReference>
<dbReference type="InterPro" id="IPR000835">
    <property type="entry name" value="HTH_MarR-typ"/>
</dbReference>
<dbReference type="EMBL" id="JAPDPI010000030">
    <property type="protein sequence ID" value="MCW3806797.1"/>
    <property type="molecule type" value="Genomic_DNA"/>
</dbReference>
<name>A0AAE3SKN2_9BACT</name>
<sequence length="147" mass="16980">MEIKLENSVNHRIATLAVLLKRQVFRIIADNQLEITPDQWVIMYYLWEENGLTVGDLAKKSKKDFANVTRIIEKLCKLGYVSKRKSLEDSRSVLIFILPKAEEIKEKIYACWQQSISIATNGITDSEQATILALIEKMENNILTYME</sequence>
<feature type="domain" description="HTH marR-type" evidence="4">
    <location>
        <begin position="6"/>
        <end position="140"/>
    </location>
</feature>
<dbReference type="GO" id="GO:0003677">
    <property type="term" value="F:DNA binding"/>
    <property type="evidence" value="ECO:0007669"/>
    <property type="project" value="UniProtKB-KW"/>
</dbReference>
<evidence type="ECO:0000256" key="2">
    <source>
        <dbReference type="ARBA" id="ARBA00023125"/>
    </source>
</evidence>
<evidence type="ECO:0000313" key="5">
    <source>
        <dbReference type="EMBL" id="MCW3806797.1"/>
    </source>
</evidence>
<evidence type="ECO:0000259" key="4">
    <source>
        <dbReference type="PROSITE" id="PS50995"/>
    </source>
</evidence>
<proteinExistence type="predicted"/>
<dbReference type="RefSeq" id="WP_301200576.1">
    <property type="nucleotide sequence ID" value="NZ_JAPDPI010000030.1"/>
</dbReference>
<dbReference type="AlphaFoldDB" id="A0AAE3SKN2"/>
<dbReference type="PANTHER" id="PTHR33164">
    <property type="entry name" value="TRANSCRIPTIONAL REGULATOR, MARR FAMILY"/>
    <property type="match status" value="1"/>
</dbReference>
<dbReference type="SUPFAM" id="SSF46785">
    <property type="entry name" value="Winged helix' DNA-binding domain"/>
    <property type="match status" value="1"/>
</dbReference>
<dbReference type="GO" id="GO:0006950">
    <property type="term" value="P:response to stress"/>
    <property type="evidence" value="ECO:0007669"/>
    <property type="project" value="TreeGrafter"/>
</dbReference>
<organism evidence="5 6">
    <name type="scientific">Plebeiibacterium marinum</name>
    <dbReference type="NCBI Taxonomy" id="2992111"/>
    <lineage>
        <taxon>Bacteria</taxon>
        <taxon>Pseudomonadati</taxon>
        <taxon>Bacteroidota</taxon>
        <taxon>Bacteroidia</taxon>
        <taxon>Marinilabiliales</taxon>
        <taxon>Marinilabiliaceae</taxon>
        <taxon>Plebeiibacterium</taxon>
    </lineage>
</organism>
<protein>
    <submittedName>
        <fullName evidence="5">MarR family transcriptional regulator</fullName>
    </submittedName>
</protein>
<reference evidence="5" key="1">
    <citation type="submission" date="2022-10" db="EMBL/GenBank/DDBJ databases">
        <authorList>
            <person name="Yu W.X."/>
        </authorList>
    </citation>
    <scope>NUCLEOTIDE SEQUENCE</scope>
    <source>
        <strain evidence="5">D04</strain>
    </source>
</reference>
<dbReference type="PANTHER" id="PTHR33164:SF64">
    <property type="entry name" value="TRANSCRIPTIONAL REGULATOR SLYA"/>
    <property type="match status" value="1"/>
</dbReference>
<keyword evidence="3" id="KW-0804">Transcription</keyword>
<dbReference type="GO" id="GO:0003700">
    <property type="term" value="F:DNA-binding transcription factor activity"/>
    <property type="evidence" value="ECO:0007669"/>
    <property type="project" value="InterPro"/>
</dbReference>
<dbReference type="InterPro" id="IPR036388">
    <property type="entry name" value="WH-like_DNA-bd_sf"/>
</dbReference>
<comment type="caution">
    <text evidence="5">The sequence shown here is derived from an EMBL/GenBank/DDBJ whole genome shotgun (WGS) entry which is preliminary data.</text>
</comment>
<evidence type="ECO:0000256" key="3">
    <source>
        <dbReference type="ARBA" id="ARBA00023163"/>
    </source>
</evidence>
<evidence type="ECO:0000256" key="1">
    <source>
        <dbReference type="ARBA" id="ARBA00023015"/>
    </source>
</evidence>
<keyword evidence="2" id="KW-0238">DNA-binding</keyword>
<dbReference type="InterPro" id="IPR039422">
    <property type="entry name" value="MarR/SlyA-like"/>
</dbReference>
<dbReference type="SMART" id="SM00347">
    <property type="entry name" value="HTH_MARR"/>
    <property type="match status" value="1"/>
</dbReference>